<evidence type="ECO:0000256" key="5">
    <source>
        <dbReference type="ARBA" id="ARBA00020264"/>
    </source>
</evidence>
<organism evidence="10 11">
    <name type="scientific">Erythroxylum novogranatense</name>
    <dbReference type="NCBI Taxonomy" id="1862640"/>
    <lineage>
        <taxon>Eukaryota</taxon>
        <taxon>Viridiplantae</taxon>
        <taxon>Streptophyta</taxon>
        <taxon>Embryophyta</taxon>
        <taxon>Tracheophyta</taxon>
        <taxon>Spermatophyta</taxon>
        <taxon>Magnoliopsida</taxon>
        <taxon>eudicotyledons</taxon>
        <taxon>Gunneridae</taxon>
        <taxon>Pentapetalae</taxon>
        <taxon>rosids</taxon>
        <taxon>fabids</taxon>
        <taxon>Malpighiales</taxon>
        <taxon>Erythroxylaceae</taxon>
        <taxon>Erythroxylum</taxon>
    </lineage>
</organism>
<dbReference type="PANTHER" id="PTHR15641">
    <property type="entry name" value="ELONGATOR COMPLEX PROTEIN 5"/>
    <property type="match status" value="1"/>
</dbReference>
<dbReference type="GO" id="GO:0005634">
    <property type="term" value="C:nucleus"/>
    <property type="evidence" value="ECO:0007669"/>
    <property type="project" value="UniProtKB-SubCell"/>
</dbReference>
<dbReference type="EMBL" id="JAIWQS010000006">
    <property type="protein sequence ID" value="KAJ8761789.1"/>
    <property type="molecule type" value="Genomic_DNA"/>
</dbReference>
<keyword evidence="6" id="KW-0963">Cytoplasm</keyword>
<proteinExistence type="inferred from homology"/>
<protein>
    <recommendedName>
        <fullName evidence="5">Elongator complex protein 5</fullName>
    </recommendedName>
</protein>
<dbReference type="Pfam" id="PF10483">
    <property type="entry name" value="Elong_Iki1"/>
    <property type="match status" value="1"/>
</dbReference>
<feature type="compositionally biased region" description="Basic and acidic residues" evidence="9">
    <location>
        <begin position="380"/>
        <end position="395"/>
    </location>
</feature>
<comment type="caution">
    <text evidence="10">The sequence shown here is derived from an EMBL/GenBank/DDBJ whole genome shotgun (WGS) entry which is preliminary data.</text>
</comment>
<evidence type="ECO:0000313" key="11">
    <source>
        <dbReference type="Proteomes" id="UP001159364"/>
    </source>
</evidence>
<evidence type="ECO:0000256" key="9">
    <source>
        <dbReference type="SAM" id="MobiDB-lite"/>
    </source>
</evidence>
<dbReference type="CDD" id="cd19496">
    <property type="entry name" value="Elp5"/>
    <property type="match status" value="1"/>
</dbReference>
<evidence type="ECO:0000256" key="7">
    <source>
        <dbReference type="ARBA" id="ARBA00022694"/>
    </source>
</evidence>
<dbReference type="GO" id="GO:0005829">
    <property type="term" value="C:cytosol"/>
    <property type="evidence" value="ECO:0007669"/>
    <property type="project" value="TreeGrafter"/>
</dbReference>
<feature type="region of interest" description="Disordered" evidence="9">
    <location>
        <begin position="367"/>
        <end position="413"/>
    </location>
</feature>
<dbReference type="PANTHER" id="PTHR15641:SF1">
    <property type="entry name" value="ELONGATOR COMPLEX PROTEIN 5"/>
    <property type="match status" value="1"/>
</dbReference>
<evidence type="ECO:0000256" key="1">
    <source>
        <dbReference type="ARBA" id="ARBA00004123"/>
    </source>
</evidence>
<feature type="compositionally biased region" description="Acidic residues" evidence="9">
    <location>
        <begin position="396"/>
        <end position="413"/>
    </location>
</feature>
<accession>A0AAV8T6S7</accession>
<evidence type="ECO:0000256" key="2">
    <source>
        <dbReference type="ARBA" id="ARBA00004496"/>
    </source>
</evidence>
<dbReference type="InterPro" id="IPR019519">
    <property type="entry name" value="Elp5"/>
</dbReference>
<gene>
    <name evidence="10" type="ORF">K2173_004601</name>
</gene>
<evidence type="ECO:0000256" key="4">
    <source>
        <dbReference type="ARBA" id="ARBA00009567"/>
    </source>
</evidence>
<comment type="similarity">
    <text evidence="4">Belongs to the ELP5 family.</text>
</comment>
<dbReference type="Gene3D" id="3.40.50.300">
    <property type="entry name" value="P-loop containing nucleotide triphosphate hydrolases"/>
    <property type="match status" value="1"/>
</dbReference>
<reference evidence="10 11" key="1">
    <citation type="submission" date="2021-09" db="EMBL/GenBank/DDBJ databases">
        <title>Genomic insights and catalytic innovation underlie evolution of tropane alkaloids biosynthesis.</title>
        <authorList>
            <person name="Wang Y.-J."/>
            <person name="Tian T."/>
            <person name="Huang J.-P."/>
            <person name="Huang S.-X."/>
        </authorList>
    </citation>
    <scope>NUCLEOTIDE SEQUENCE [LARGE SCALE GENOMIC DNA]</scope>
    <source>
        <strain evidence="10">KIB-2018</strain>
        <tissue evidence="10">Leaf</tissue>
    </source>
</reference>
<keyword evidence="11" id="KW-1185">Reference proteome</keyword>
<sequence length="413" mass="46580">MFIGPRNLHSCGRTTPQITESKVCIPNCRLSELGIRAAMAAETICRTLRDGVLEGELAAALTIKDSSTSPHGFQVFSYVLSRLSSSILASKSQSRAIVIVSFTRNPCFYLEFLKRRELDVVSSHQWIGILDCYTDPLGWRDRLDNFKEISRDSSVLVHVYKEVKDIDKLHLSILELGKRLVGQGKMRFTVAIDSASEMLRHASVSKVAGLVSNLRSHEQISSIFWLLHLDLHEVGVASSLEYVSSMVASTEPSSQVDVNRERADLESPSLREQNFGEGKLHVRFKRRNGRVRILTEEFHIEQSGIHFVSLSSDTGNLSQSLLLKVQFSLQLSEKERAERAKVLLPFEHQGNGKPIQIYDGRRSLPENRDEETLTSTNISARKDDNRSGEIIYYRDSDDEMPDSDEDPDDDLDI</sequence>
<evidence type="ECO:0000256" key="3">
    <source>
        <dbReference type="ARBA" id="ARBA00005043"/>
    </source>
</evidence>
<dbReference type="Proteomes" id="UP001159364">
    <property type="component" value="Linkage Group LG06"/>
</dbReference>
<dbReference type="GO" id="GO:0033588">
    <property type="term" value="C:elongator holoenzyme complex"/>
    <property type="evidence" value="ECO:0007669"/>
    <property type="project" value="InterPro"/>
</dbReference>
<evidence type="ECO:0000256" key="8">
    <source>
        <dbReference type="ARBA" id="ARBA00023242"/>
    </source>
</evidence>
<comment type="pathway">
    <text evidence="3">tRNA modification; 5-methoxycarbonylmethyl-2-thiouridine-tRNA biosynthesis.</text>
</comment>
<evidence type="ECO:0000313" key="10">
    <source>
        <dbReference type="EMBL" id="KAJ8761789.1"/>
    </source>
</evidence>
<name>A0AAV8T6S7_9ROSI</name>
<comment type="subcellular location">
    <subcellularLocation>
        <location evidence="2">Cytoplasm</location>
    </subcellularLocation>
    <subcellularLocation>
        <location evidence="1">Nucleus</location>
    </subcellularLocation>
</comment>
<dbReference type="InterPro" id="IPR027417">
    <property type="entry name" value="P-loop_NTPase"/>
</dbReference>
<keyword evidence="8" id="KW-0539">Nucleus</keyword>
<dbReference type="GO" id="GO:0002098">
    <property type="term" value="P:tRNA wobble uridine modification"/>
    <property type="evidence" value="ECO:0007669"/>
    <property type="project" value="InterPro"/>
</dbReference>
<keyword evidence="7" id="KW-0819">tRNA processing</keyword>
<evidence type="ECO:0000256" key="6">
    <source>
        <dbReference type="ARBA" id="ARBA00022490"/>
    </source>
</evidence>
<dbReference type="AlphaFoldDB" id="A0AAV8T6S7"/>
<dbReference type="GO" id="GO:0000049">
    <property type="term" value="F:tRNA binding"/>
    <property type="evidence" value="ECO:0007669"/>
    <property type="project" value="TreeGrafter"/>
</dbReference>